<dbReference type="AlphaFoldDB" id="I4EZ29"/>
<dbReference type="SUPFAM" id="SSF52540">
    <property type="entry name" value="P-loop containing nucleoside triphosphate hydrolases"/>
    <property type="match status" value="1"/>
</dbReference>
<dbReference type="EMBL" id="FO203431">
    <property type="protein sequence ID" value="CCH88642.1"/>
    <property type="molecule type" value="Genomic_DNA"/>
</dbReference>
<dbReference type="HOGENOM" id="CLU_087906_1_0_11"/>
<proteinExistence type="predicted"/>
<protein>
    <submittedName>
        <fullName evidence="1">Uridine kinase</fullName>
        <ecNumber evidence="1">2.7.1.48</ecNumber>
    </submittedName>
</protein>
<dbReference type="GO" id="GO:0004849">
    <property type="term" value="F:uridine kinase activity"/>
    <property type="evidence" value="ECO:0007669"/>
    <property type="project" value="UniProtKB-EC"/>
</dbReference>
<reference evidence="1 2" key="1">
    <citation type="journal article" date="2012" name="J. Bacteriol.">
        <title>Genome Sequence of Radiation-Resistant Modestobacter marinus Strain BC501, a Representative Actinobacterium That Thrives on Calcareous Stone Surfaces.</title>
        <authorList>
            <person name="Normand P."/>
            <person name="Gury J."/>
            <person name="Pujic P."/>
            <person name="Chouaia B."/>
            <person name="Crotti E."/>
            <person name="Brusetti L."/>
            <person name="Daffonchio D."/>
            <person name="Vacherie B."/>
            <person name="Barbe V."/>
            <person name="Medigue C."/>
            <person name="Calteau A."/>
            <person name="Ghodhbane-Gtari F."/>
            <person name="Essoussi I."/>
            <person name="Nouioui I."/>
            <person name="Abbassi-Ghozzi I."/>
            <person name="Gtari M."/>
        </authorList>
    </citation>
    <scope>NUCLEOTIDE SEQUENCE [LARGE SCALE GENOMIC DNA]</scope>
    <source>
        <strain evidence="2">BC 501</strain>
    </source>
</reference>
<dbReference type="OrthoDB" id="3237545at2"/>
<evidence type="ECO:0000313" key="1">
    <source>
        <dbReference type="EMBL" id="CCH88642.1"/>
    </source>
</evidence>
<keyword evidence="1" id="KW-0418">Kinase</keyword>
<dbReference type="OMA" id="HEELFGW"/>
<organism evidence="1 2">
    <name type="scientific">Modestobacter italicus (strain DSM 44449 / CECT 9708 / BC 501)</name>
    <dbReference type="NCBI Taxonomy" id="2732864"/>
    <lineage>
        <taxon>Bacteria</taxon>
        <taxon>Bacillati</taxon>
        <taxon>Actinomycetota</taxon>
        <taxon>Actinomycetes</taxon>
        <taxon>Geodermatophilales</taxon>
        <taxon>Geodermatophilaceae</taxon>
        <taxon>Modestobacter</taxon>
    </lineage>
</organism>
<accession>I4EZ29</accession>
<dbReference type="STRING" id="477641.MODMU_3229"/>
<dbReference type="eggNOG" id="COG0572">
    <property type="taxonomic scope" value="Bacteria"/>
</dbReference>
<keyword evidence="2" id="KW-1185">Reference proteome</keyword>
<name>I4EZ29_MODI5</name>
<dbReference type="PATRIC" id="fig|477641.3.peg.3053"/>
<dbReference type="Gene3D" id="3.40.50.300">
    <property type="entry name" value="P-loop containing nucleotide triphosphate hydrolases"/>
    <property type="match status" value="1"/>
</dbReference>
<dbReference type="EC" id="2.7.1.48" evidence="1"/>
<evidence type="ECO:0000313" key="2">
    <source>
        <dbReference type="Proteomes" id="UP000006461"/>
    </source>
</evidence>
<dbReference type="KEGG" id="mmar:MODMU_3229"/>
<gene>
    <name evidence="1" type="ordered locus">MODMU_3229</name>
</gene>
<dbReference type="Proteomes" id="UP000006461">
    <property type="component" value="Chromosome"/>
</dbReference>
<dbReference type="InterPro" id="IPR027417">
    <property type="entry name" value="P-loop_NTPase"/>
</dbReference>
<sequence>MQVESGTATPARGTVAALADQVRAAAPRLGGTRLVCVDGPAGSGKTTFAGRLAAALGAPVLHMDDVYAGWTLTGGFARLAAGVLRPLREGRAGAVHRFDWDAGRFAEVVPVPAGPALVVEGCGSAPRDVDPYAVLRVWVEAPAPVRMARGIARDGEALRGEWVRWQQQEAAEFARQDTRARADLLVDGTAGWGEHGYVVLPGTD</sequence>
<keyword evidence="1" id="KW-0808">Transferase</keyword>